<name>A0ABQ9RG75_9PEZI</name>
<dbReference type="GeneID" id="85405263"/>
<reference evidence="2 3" key="1">
    <citation type="submission" date="2016-10" db="EMBL/GenBank/DDBJ databases">
        <title>The genome sequence of Colletotrichum fioriniae PJ7.</title>
        <authorList>
            <person name="Baroncelli R."/>
        </authorList>
    </citation>
    <scope>NUCLEOTIDE SEQUENCE [LARGE SCALE GENOMIC DNA]</scope>
    <source>
        <strain evidence="2 3">Tom-12</strain>
    </source>
</reference>
<feature type="compositionally biased region" description="Basic and acidic residues" evidence="1">
    <location>
        <begin position="286"/>
        <end position="298"/>
    </location>
</feature>
<feature type="region of interest" description="Disordered" evidence="1">
    <location>
        <begin position="137"/>
        <end position="157"/>
    </location>
</feature>
<feature type="region of interest" description="Disordered" evidence="1">
    <location>
        <begin position="256"/>
        <end position="299"/>
    </location>
</feature>
<dbReference type="RefSeq" id="XP_060384394.1">
    <property type="nucleotide sequence ID" value="XM_060521025.1"/>
</dbReference>
<keyword evidence="3" id="KW-1185">Reference proteome</keyword>
<evidence type="ECO:0000313" key="2">
    <source>
        <dbReference type="EMBL" id="KAK1503006.1"/>
    </source>
</evidence>
<organism evidence="2 3">
    <name type="scientific">Colletotrichum tamarilloi</name>
    <dbReference type="NCBI Taxonomy" id="1209934"/>
    <lineage>
        <taxon>Eukaryota</taxon>
        <taxon>Fungi</taxon>
        <taxon>Dikarya</taxon>
        <taxon>Ascomycota</taxon>
        <taxon>Pezizomycotina</taxon>
        <taxon>Sordariomycetes</taxon>
        <taxon>Hypocreomycetidae</taxon>
        <taxon>Glomerellales</taxon>
        <taxon>Glomerellaceae</taxon>
        <taxon>Colletotrichum</taxon>
        <taxon>Colletotrichum acutatum species complex</taxon>
    </lineage>
</organism>
<gene>
    <name evidence="2" type="ORF">CTAM01_04995</name>
</gene>
<proteinExistence type="predicted"/>
<evidence type="ECO:0000313" key="3">
    <source>
        <dbReference type="Proteomes" id="UP001227543"/>
    </source>
</evidence>
<accession>A0ABQ9RG75</accession>
<comment type="caution">
    <text evidence="2">The sequence shown here is derived from an EMBL/GenBank/DDBJ whole genome shotgun (WGS) entry which is preliminary data.</text>
</comment>
<dbReference type="EMBL" id="MLFU01000012">
    <property type="protein sequence ID" value="KAK1503006.1"/>
    <property type="molecule type" value="Genomic_DNA"/>
</dbReference>
<protein>
    <submittedName>
        <fullName evidence="2">Uncharacterized protein</fullName>
    </submittedName>
</protein>
<feature type="region of interest" description="Disordered" evidence="1">
    <location>
        <begin position="185"/>
        <end position="212"/>
    </location>
</feature>
<dbReference type="Proteomes" id="UP001227543">
    <property type="component" value="Unassembled WGS sequence"/>
</dbReference>
<sequence length="313" mass="33783">MGMNMEMRGEETWRAAAVEQGREVGGSLPKSGHANRAPGAGLGTYLTIHFDNAMAEYTLSSRIFGMLKKEGKCVDELLIAGTRYHNLNHSEEPPSRIDLKDNRGYRQHGLHAALIRFHISTYVGLARQPILASTDALGSRGSRKFPAPTARANVDGGGRDKKYASSLVCAGRLLSRVAGLEPRLFTKGDQPAPSDVMSPPAGRLGSAKKEPEELAKSGLAAGFTELQEEEGTKKMENKTGNWIPDMFALRKLAARSSPPAGGSRMDRFGLKSTGPSTAARPSSVRAKTECAREPRSHFGIESSHPGLLRFIDT</sequence>
<evidence type="ECO:0000256" key="1">
    <source>
        <dbReference type="SAM" id="MobiDB-lite"/>
    </source>
</evidence>